<organism evidence="3 4">
    <name type="scientific">Anaeroselena agilis</name>
    <dbReference type="NCBI Taxonomy" id="3063788"/>
    <lineage>
        <taxon>Bacteria</taxon>
        <taxon>Bacillati</taxon>
        <taxon>Bacillota</taxon>
        <taxon>Negativicutes</taxon>
        <taxon>Acetonemataceae</taxon>
        <taxon>Anaeroselena</taxon>
    </lineage>
</organism>
<dbReference type="EMBL" id="JAUOZS010000001">
    <property type="protein sequence ID" value="MDT8903429.1"/>
    <property type="molecule type" value="Genomic_DNA"/>
</dbReference>
<accession>A0ABU3P303</accession>
<dbReference type="SMART" id="SM00014">
    <property type="entry name" value="acidPPc"/>
    <property type="match status" value="1"/>
</dbReference>
<feature type="transmembrane region" description="Helical" evidence="1">
    <location>
        <begin position="357"/>
        <end position="374"/>
    </location>
</feature>
<dbReference type="PANTHER" id="PTHR14969">
    <property type="entry name" value="SPHINGOSINE-1-PHOSPHATE PHOSPHOHYDROLASE"/>
    <property type="match status" value="1"/>
</dbReference>
<protein>
    <submittedName>
        <fullName evidence="3">Phosphatase PAP2 family protein</fullName>
    </submittedName>
</protein>
<dbReference type="RefSeq" id="WP_413781885.1">
    <property type="nucleotide sequence ID" value="NZ_JAUOZS010000001.1"/>
</dbReference>
<gene>
    <name evidence="3" type="ORF">Q4T40_19535</name>
</gene>
<sequence length="378" mass="40740">MKATRRWLAGIAALLMLAASLLAYSHIKKPEQERPDLFSQGSIVIGPAQAVGKLLVVHGDAVISGQVDGWLAVIGGDVLFRPGGRVKGPLLILGGYLKGDPGAAISLPVKLILPPGSPLAGVLAWGLGGMATAVMLSTAWIIWRLARYLRRTPLFGRVQAVLRDNRERWPGIYALAGLAVCGLLLALFVHLTEETIYHQETELIDRAVIWLVHTLATPAADQAMIAITALGSGAVYAVVAPLALGVLLWLRLRREAATLAVCLVGASALNWLLKSLFERARPDLFKVISATGYSFPSGHAMVSLCFYGMAAYLLCRHIRGLQAQIVVYSLAAVLVSAIGFSRIYLGVHYPSDVLGGYFAGGTWLILCVSLLWWWEMEK</sequence>
<feature type="transmembrane region" description="Helical" evidence="1">
    <location>
        <begin position="293"/>
        <end position="313"/>
    </location>
</feature>
<feature type="transmembrane region" description="Helical" evidence="1">
    <location>
        <begin position="325"/>
        <end position="345"/>
    </location>
</feature>
<dbReference type="InterPro" id="IPR000326">
    <property type="entry name" value="PAP2/HPO"/>
</dbReference>
<dbReference type="CDD" id="cd03392">
    <property type="entry name" value="PAP2_like_2"/>
    <property type="match status" value="1"/>
</dbReference>
<dbReference type="Proteomes" id="UP001254848">
    <property type="component" value="Unassembled WGS sequence"/>
</dbReference>
<comment type="caution">
    <text evidence="3">The sequence shown here is derived from an EMBL/GenBank/DDBJ whole genome shotgun (WGS) entry which is preliminary data.</text>
</comment>
<feature type="transmembrane region" description="Helical" evidence="1">
    <location>
        <begin position="223"/>
        <end position="249"/>
    </location>
</feature>
<dbReference type="Pfam" id="PF01569">
    <property type="entry name" value="PAP2"/>
    <property type="match status" value="1"/>
</dbReference>
<dbReference type="InterPro" id="IPR036938">
    <property type="entry name" value="PAP2/HPO_sf"/>
</dbReference>
<feature type="transmembrane region" description="Helical" evidence="1">
    <location>
        <begin position="172"/>
        <end position="191"/>
    </location>
</feature>
<keyword evidence="4" id="KW-1185">Reference proteome</keyword>
<dbReference type="PANTHER" id="PTHR14969:SF13">
    <property type="entry name" value="AT30094P"/>
    <property type="match status" value="1"/>
</dbReference>
<feature type="transmembrane region" description="Helical" evidence="1">
    <location>
        <begin position="122"/>
        <end position="143"/>
    </location>
</feature>
<keyword evidence="1" id="KW-1133">Transmembrane helix</keyword>
<feature type="domain" description="Phosphatidic acid phosphatase type 2/haloperoxidase" evidence="2">
    <location>
        <begin position="259"/>
        <end position="368"/>
    </location>
</feature>
<name>A0ABU3P303_9FIRM</name>
<evidence type="ECO:0000313" key="3">
    <source>
        <dbReference type="EMBL" id="MDT8903429.1"/>
    </source>
</evidence>
<dbReference type="Gene3D" id="1.20.144.10">
    <property type="entry name" value="Phosphatidic acid phosphatase type 2/haloperoxidase"/>
    <property type="match status" value="2"/>
</dbReference>
<evidence type="ECO:0000259" key="2">
    <source>
        <dbReference type="SMART" id="SM00014"/>
    </source>
</evidence>
<evidence type="ECO:0000256" key="1">
    <source>
        <dbReference type="SAM" id="Phobius"/>
    </source>
</evidence>
<reference evidence="3 4" key="1">
    <citation type="submission" date="2023-07" db="EMBL/GenBank/DDBJ databases">
        <title>The novel representative of Negativicutes class, Anaeroselena agilis gen. nov. sp. nov.</title>
        <authorList>
            <person name="Prokofeva M.I."/>
            <person name="Elcheninov A.G."/>
            <person name="Klyukina A."/>
            <person name="Kublanov I.V."/>
            <person name="Frolov E.N."/>
            <person name="Podosokorskaya O.A."/>
        </authorList>
    </citation>
    <scope>NUCLEOTIDE SEQUENCE [LARGE SCALE GENOMIC DNA]</scope>
    <source>
        <strain evidence="3 4">4137-cl</strain>
    </source>
</reference>
<evidence type="ECO:0000313" key="4">
    <source>
        <dbReference type="Proteomes" id="UP001254848"/>
    </source>
</evidence>
<dbReference type="SUPFAM" id="SSF48317">
    <property type="entry name" value="Acid phosphatase/Vanadium-dependent haloperoxidase"/>
    <property type="match status" value="1"/>
</dbReference>
<keyword evidence="1" id="KW-0812">Transmembrane</keyword>
<feature type="transmembrane region" description="Helical" evidence="1">
    <location>
        <begin position="256"/>
        <end position="273"/>
    </location>
</feature>
<keyword evidence="1" id="KW-0472">Membrane</keyword>
<proteinExistence type="predicted"/>